<dbReference type="EMBL" id="MLIK01000004">
    <property type="protein sequence ID" value="OHU30571.1"/>
    <property type="molecule type" value="Genomic_DNA"/>
</dbReference>
<dbReference type="InterPro" id="IPR041581">
    <property type="entry name" value="Glyoxalase_6"/>
</dbReference>
<gene>
    <name evidence="2" type="ORF">BKG76_02120</name>
</gene>
<reference evidence="2 3" key="1">
    <citation type="submission" date="2016-10" db="EMBL/GenBank/DDBJ databases">
        <title>Evaluation of Human, Veterinary and Environmental Mycobacterium chelonae Isolates by Core Genome Phylogenomic Analysis, Targeted Gene Comparison, and Anti-microbial Susceptibility Patterns: A Tale of Mistaken Identities.</title>
        <authorList>
            <person name="Fogelson S.B."/>
            <person name="Camus A.C."/>
            <person name="Lorenz W."/>
            <person name="Vasireddy R."/>
            <person name="Vasireddy S."/>
            <person name="Smith T."/>
            <person name="Brown-Elliott B.A."/>
            <person name="Wallace R.J.Jr."/>
            <person name="Hasan N.A."/>
            <person name="Reischl U."/>
            <person name="Sanchez S."/>
        </authorList>
    </citation>
    <scope>NUCLEOTIDE SEQUENCE [LARGE SCALE GENOMIC DNA]</scope>
    <source>
        <strain evidence="2 3">1559</strain>
    </source>
</reference>
<feature type="domain" description="Glyoxalase-like" evidence="1">
    <location>
        <begin position="129"/>
        <end position="229"/>
    </location>
</feature>
<dbReference type="STRING" id="948102.BKG76_02120"/>
<dbReference type="PANTHER" id="PTHR35908">
    <property type="entry name" value="HYPOTHETICAL FUSION PROTEIN"/>
    <property type="match status" value="1"/>
</dbReference>
<evidence type="ECO:0000313" key="3">
    <source>
        <dbReference type="Proteomes" id="UP000179616"/>
    </source>
</evidence>
<protein>
    <submittedName>
        <fullName evidence="2">Glyoxalase</fullName>
    </submittedName>
</protein>
<dbReference type="Proteomes" id="UP000179616">
    <property type="component" value="Unassembled WGS sequence"/>
</dbReference>
<organism evidence="2 3">
    <name type="scientific">Mycobacteroides franklinii</name>
    <dbReference type="NCBI Taxonomy" id="948102"/>
    <lineage>
        <taxon>Bacteria</taxon>
        <taxon>Bacillati</taxon>
        <taxon>Actinomycetota</taxon>
        <taxon>Actinomycetes</taxon>
        <taxon>Mycobacteriales</taxon>
        <taxon>Mycobacteriaceae</taxon>
        <taxon>Mycobacteroides</taxon>
    </lineage>
</organism>
<name>A0A1S1LC28_9MYCO</name>
<accession>A0A1S1LC28</accession>
<dbReference type="OrthoDB" id="3212826at2"/>
<dbReference type="Gene3D" id="3.10.180.10">
    <property type="entry name" value="2,3-Dihydroxybiphenyl 1,2-Dioxygenase, domain 1"/>
    <property type="match status" value="2"/>
</dbReference>
<evidence type="ECO:0000259" key="1">
    <source>
        <dbReference type="Pfam" id="PF18029"/>
    </source>
</evidence>
<sequence>MPHPELEPTVSASLKDFCFDATMPGPVAKFWAAAIGGEVDVDEAGEALIRRGKSVDIWVNRVPEAKTVKNRVHFDVYVRAAEDLVALGAKVLTEYGQDRVVLADVEGNEFCAFLDPDLESDTPARLFAVCTDSDRPVELALWWHGLIGGTITPGPDGTLRWLRDGAGWGDLIWKFVRVADERVVKNRWHWDVRADAAELVHEGARALRGPDTDIRWTVLTDPDGNEFCAFG</sequence>
<evidence type="ECO:0000313" key="2">
    <source>
        <dbReference type="EMBL" id="OHU30571.1"/>
    </source>
</evidence>
<dbReference type="InterPro" id="IPR029068">
    <property type="entry name" value="Glyas_Bleomycin-R_OHBP_Dase"/>
</dbReference>
<proteinExistence type="predicted"/>
<dbReference type="Pfam" id="PF18029">
    <property type="entry name" value="Glyoxalase_6"/>
    <property type="match status" value="2"/>
</dbReference>
<dbReference type="PANTHER" id="PTHR35908:SF1">
    <property type="entry name" value="CONSERVED PROTEIN"/>
    <property type="match status" value="1"/>
</dbReference>
<dbReference type="AlphaFoldDB" id="A0A1S1LC28"/>
<feature type="domain" description="Glyoxalase-like" evidence="1">
    <location>
        <begin position="17"/>
        <end position="112"/>
    </location>
</feature>
<comment type="caution">
    <text evidence="2">The sequence shown here is derived from an EMBL/GenBank/DDBJ whole genome shotgun (WGS) entry which is preliminary data.</text>
</comment>